<feature type="region of interest" description="Disordered" evidence="5">
    <location>
        <begin position="1216"/>
        <end position="1235"/>
    </location>
</feature>
<dbReference type="EMBL" id="FPBD01000001">
    <property type="protein sequence ID" value="SFT46228.1"/>
    <property type="molecule type" value="Genomic_DNA"/>
</dbReference>
<evidence type="ECO:0000313" key="8">
    <source>
        <dbReference type="Proteomes" id="UP000183371"/>
    </source>
</evidence>
<keyword evidence="4" id="KW-0472">Membrane</keyword>
<keyword evidence="2" id="KW-0812">Transmembrane</keyword>
<evidence type="ECO:0000259" key="6">
    <source>
        <dbReference type="Pfam" id="PF04357"/>
    </source>
</evidence>
<evidence type="ECO:0000313" key="7">
    <source>
        <dbReference type="EMBL" id="SFT46228.1"/>
    </source>
</evidence>
<evidence type="ECO:0000256" key="1">
    <source>
        <dbReference type="ARBA" id="ARBA00004167"/>
    </source>
</evidence>
<dbReference type="GO" id="GO:0009306">
    <property type="term" value="P:protein secretion"/>
    <property type="evidence" value="ECO:0007669"/>
    <property type="project" value="InterPro"/>
</dbReference>
<dbReference type="GO" id="GO:0097347">
    <property type="term" value="C:TAM protein secretion complex"/>
    <property type="evidence" value="ECO:0007669"/>
    <property type="project" value="TreeGrafter"/>
</dbReference>
<evidence type="ECO:0000256" key="3">
    <source>
        <dbReference type="ARBA" id="ARBA00022989"/>
    </source>
</evidence>
<keyword evidence="8" id="KW-1185">Reference proteome</keyword>
<evidence type="ECO:0000256" key="2">
    <source>
        <dbReference type="ARBA" id="ARBA00022692"/>
    </source>
</evidence>
<name>A0A1I6Y6V8_9HYPH</name>
<dbReference type="Proteomes" id="UP000183371">
    <property type="component" value="Unassembled WGS sequence"/>
</dbReference>
<keyword evidence="3" id="KW-1133">Transmembrane helix</keyword>
<organism evidence="7 8">
    <name type="scientific">Pseudovibrio denitrificans</name>
    <dbReference type="NCBI Taxonomy" id="258256"/>
    <lineage>
        <taxon>Bacteria</taxon>
        <taxon>Pseudomonadati</taxon>
        <taxon>Pseudomonadota</taxon>
        <taxon>Alphaproteobacteria</taxon>
        <taxon>Hyphomicrobiales</taxon>
        <taxon>Stappiaceae</taxon>
        <taxon>Pseudovibrio</taxon>
    </lineage>
</organism>
<gene>
    <name evidence="7" type="ORF">SAMN05444141_101678</name>
</gene>
<dbReference type="InterPro" id="IPR007452">
    <property type="entry name" value="TamB_C"/>
</dbReference>
<comment type="subcellular location">
    <subcellularLocation>
        <location evidence="1">Membrane</location>
        <topology evidence="1">Single-pass membrane protein</topology>
    </subcellularLocation>
</comment>
<evidence type="ECO:0000256" key="5">
    <source>
        <dbReference type="SAM" id="MobiDB-lite"/>
    </source>
</evidence>
<dbReference type="PANTHER" id="PTHR36985:SF1">
    <property type="entry name" value="TRANSLOCATION AND ASSEMBLY MODULE SUBUNIT TAMB"/>
    <property type="match status" value="1"/>
</dbReference>
<reference evidence="8" key="1">
    <citation type="submission" date="2016-10" db="EMBL/GenBank/DDBJ databases">
        <authorList>
            <person name="Varghese N."/>
            <person name="Submissions S."/>
        </authorList>
    </citation>
    <scope>NUCLEOTIDE SEQUENCE [LARGE SCALE GENOMIC DNA]</scope>
    <source>
        <strain evidence="8">DSM 17465</strain>
    </source>
</reference>
<accession>A0A1I6Y6V8</accession>
<dbReference type="RefSeq" id="WP_083416510.1">
    <property type="nucleotide sequence ID" value="NZ_FPBD01000001.1"/>
</dbReference>
<evidence type="ECO:0000256" key="4">
    <source>
        <dbReference type="ARBA" id="ARBA00023136"/>
    </source>
</evidence>
<dbReference type="GO" id="GO:0005886">
    <property type="term" value="C:plasma membrane"/>
    <property type="evidence" value="ECO:0007669"/>
    <property type="project" value="InterPro"/>
</dbReference>
<sequence>MQLVRRITALFGKLLALLLVLVLVIYAGLVVTTSFSAGRQFLGSTLSSFLPDITIDQPQLTAAGNIYAERVTLEDTKGEWLAVQQAAIRWSPLALLVGSLDVHEIAAQQVMLARLPEATETTTEEPPASEETGLSLPFSSIELKQLQVSEVTLPAEIAGMPAQFMIDGSAAYSSTPEKITGQINITRFGEIQGSASLDVDFAPADSIFNFRAIVSEAANGLAAHVLDLQGAPSFALRMEGGGPLSDWTSSLQVDLNNARAIEGDVTLAQSGSQKTLTTNLSGELAQFLPATASSLFAGQTSWFAIATLNESYLPLSAQAKLSTGTIVLQMENDYSADGGALIAKVQAQTIEGSNRPLQFVTDGQVIGLGSFALNATASGPLENLNWDLSANASQLATQDVDLDQITLRAKGDGAKISEQLISIPLEADLQVNGTHFTAVQDKVLESLTVSMKGTALPNQQKLELSELHAETAGATARFDLVEVTPSNGQAQGSISISDLGFVSSLVQQEFAGSVEAQLSVLADFVKQSGDIHLEGTSSRVSLQNESLDRILVSPSRFAVKLSATLNSNDLLASYGQLETLRFENAFGQIEAHGSLQDKQAEGAFSALIRELELLEPRVRGMLSANGTISGSANAPNVTLEVQSERIEMDGAPLDQLKLSADAKLSETFPNADIYLSGRFKGEELAGQFKLVSEDSNLSVPALEFDLGGNKISGNAHADDLAQLPLGLVGHFSIAANDLSTLSPLALTEMEGRAQGEIDIQQKDGHTQVEFDFSSEGLRFAESSVGSFMAKGWIDKAFTRPSANASIKLEGVEVEGVALNALTVEATPVEASTSSAIATGFTIDAAFAENNDNLKSSGVLQAVPNGLQVTISKLQGLYKGIQANLKQPTTISLLEDRRTVTSFELELGSGSLQVSGTDSTELNITARMNQLPLSLANAFVPSLELGGTLNGEARAFGKVDTPEVSWNLALNDFSAKPLKDNRILPLQITSTGSFAGNEVNQKTTVMNGAGLNLQANGKVGIAGAQNVSLTANGNIPLDVVGAKLIELGFGGSGGFQMNGSVTGSLRDPQIAMEIRPNKLETTQLSTGMTLNDYSGAIQITRQEVNINALSAKFINGGTLKLDGKLGLGEALPAQIDLVIDGGRYVDGTFVSALINADLSLRGSLGDVGSPPAIGGKVVIEQADIEIPSSFSSSINPVIVRHLNAPKPVLAQSKALAQDEGLENPQKGSESSPIEKATLNVDVEAPGKIFIRGRGVNAEAGGSLNIGGTVSNIQTVGAFSLVRGRIDILSKRLTLSRGNVTFSGSLVPFLDFAATTTSGSTEVTVLVSGPANVPVIDFTSVPSLPKDEIVSQLLFGESVNDLSPVELARLASAIATLTGGSGAEGPLGTLRNLLGVSDIDINFDAEGNPELAVGGYINERIYLGVTQEPTTGDNAATVDIDVTKFLKLRGEASSDGDAKAGFYYEREYD</sequence>
<feature type="domain" description="Translocation and assembly module TamB C-terminal" evidence="6">
    <location>
        <begin position="1108"/>
        <end position="1466"/>
    </location>
</feature>
<protein>
    <submittedName>
        <fullName evidence="7">Autotransporter secretion inner membrane protein TamB</fullName>
    </submittedName>
</protein>
<proteinExistence type="predicted"/>
<dbReference type="Pfam" id="PF04357">
    <property type="entry name" value="TamB"/>
    <property type="match status" value="1"/>
</dbReference>
<dbReference type="PANTHER" id="PTHR36985">
    <property type="entry name" value="TRANSLOCATION AND ASSEMBLY MODULE SUBUNIT TAMB"/>
    <property type="match status" value="1"/>
</dbReference>